<evidence type="ECO:0000256" key="4">
    <source>
        <dbReference type="SAM" id="MobiDB-lite"/>
    </source>
</evidence>
<evidence type="ECO:0000313" key="6">
    <source>
        <dbReference type="Proteomes" id="UP001338125"/>
    </source>
</evidence>
<dbReference type="InterPro" id="IPR011332">
    <property type="entry name" value="Ribosomal_zn-bd"/>
</dbReference>
<dbReference type="PANTHER" id="PTHR48129">
    <property type="entry name" value="60S RIBOSOMAL PROTEIN L37A"/>
    <property type="match status" value="1"/>
</dbReference>
<dbReference type="EMBL" id="JAVFKD010000014">
    <property type="protein sequence ID" value="KAK5990180.1"/>
    <property type="molecule type" value="Genomic_DNA"/>
</dbReference>
<evidence type="ECO:0000256" key="2">
    <source>
        <dbReference type="ARBA" id="ARBA00022980"/>
    </source>
</evidence>
<feature type="region of interest" description="Disordered" evidence="4">
    <location>
        <begin position="35"/>
        <end position="73"/>
    </location>
</feature>
<dbReference type="InterPro" id="IPR011331">
    <property type="entry name" value="Ribosomal_eL37/eL43"/>
</dbReference>
<organism evidence="5 6">
    <name type="scientific">Cladobotryum mycophilum</name>
    <dbReference type="NCBI Taxonomy" id="491253"/>
    <lineage>
        <taxon>Eukaryota</taxon>
        <taxon>Fungi</taxon>
        <taxon>Dikarya</taxon>
        <taxon>Ascomycota</taxon>
        <taxon>Pezizomycotina</taxon>
        <taxon>Sordariomycetes</taxon>
        <taxon>Hypocreomycetidae</taxon>
        <taxon>Hypocreales</taxon>
        <taxon>Hypocreaceae</taxon>
        <taxon>Cladobotryum</taxon>
    </lineage>
</organism>
<comment type="similarity">
    <text evidence="1">Belongs to the eukaryotic ribosomal protein eL43 family.</text>
</comment>
<dbReference type="Proteomes" id="UP001338125">
    <property type="component" value="Unassembled WGS sequence"/>
</dbReference>
<dbReference type="SUPFAM" id="SSF57829">
    <property type="entry name" value="Zn-binding ribosomal proteins"/>
    <property type="match status" value="1"/>
</dbReference>
<feature type="compositionally biased region" description="Polar residues" evidence="4">
    <location>
        <begin position="35"/>
        <end position="48"/>
    </location>
</feature>
<comment type="caution">
    <text evidence="5">The sequence shown here is derived from an EMBL/GenBank/DDBJ whole genome shotgun (WGS) entry which is preliminary data.</text>
</comment>
<evidence type="ECO:0000256" key="3">
    <source>
        <dbReference type="ARBA" id="ARBA00023274"/>
    </source>
</evidence>
<proteinExistence type="inferred from homology"/>
<dbReference type="GO" id="GO:0005840">
    <property type="term" value="C:ribosome"/>
    <property type="evidence" value="ECO:0007669"/>
    <property type="project" value="UniProtKB-KW"/>
</dbReference>
<dbReference type="InterPro" id="IPR002674">
    <property type="entry name" value="Ribosomal_eL43"/>
</dbReference>
<dbReference type="InterPro" id="IPR050522">
    <property type="entry name" value="Ribosomal_protein_eL43"/>
</dbReference>
<sequence>MVGGASLVPVAHVHALRKITTPTFQHILGGISLKLKTSQPNTTRPSHSPQDDQAYEEAVNTVPGESRKHSRSPNHFDAILDHDEATTIYLGHIQWPSHRPDYYYLAAVNAAGDSCGSYSIRDTHEITNTYFWGSFRLTQVIYSYGASLRKQVKKMEITQHAKYTCTFCGKTTVRRKSVGIWNCKGCNRTIAGGAYTVATPAAAAMRSTLRRLREIAEV</sequence>
<evidence type="ECO:0000313" key="5">
    <source>
        <dbReference type="EMBL" id="KAK5990180.1"/>
    </source>
</evidence>
<dbReference type="Pfam" id="PF01780">
    <property type="entry name" value="Ribosomal_L37ae"/>
    <property type="match status" value="1"/>
</dbReference>
<protein>
    <submittedName>
        <fullName evidence="5">60S ribosomal protein L37a</fullName>
    </submittedName>
</protein>
<keyword evidence="6" id="KW-1185">Reference proteome</keyword>
<gene>
    <name evidence="5" type="ORF">PT974_08446</name>
</gene>
<name>A0ABR0SEG4_9HYPO</name>
<keyword evidence="3" id="KW-0687">Ribonucleoprotein</keyword>
<evidence type="ECO:0000256" key="1">
    <source>
        <dbReference type="ARBA" id="ARBA00008672"/>
    </source>
</evidence>
<dbReference type="Gene3D" id="2.20.25.30">
    <property type="match status" value="1"/>
</dbReference>
<dbReference type="PANTHER" id="PTHR48129:SF1">
    <property type="entry name" value="LARGE RIBOSOMAL SUBUNIT PROTEIN EL43"/>
    <property type="match status" value="1"/>
</dbReference>
<accession>A0ABR0SEG4</accession>
<reference evidence="5 6" key="1">
    <citation type="submission" date="2024-01" db="EMBL/GenBank/DDBJ databases">
        <title>Complete genome of Cladobotryum mycophilum ATHUM6906.</title>
        <authorList>
            <person name="Christinaki A.C."/>
            <person name="Myridakis A.I."/>
            <person name="Kouvelis V.N."/>
        </authorList>
    </citation>
    <scope>NUCLEOTIDE SEQUENCE [LARGE SCALE GENOMIC DNA]</scope>
    <source>
        <strain evidence="5 6">ATHUM6906</strain>
    </source>
</reference>
<keyword evidence="2 5" id="KW-0689">Ribosomal protein</keyword>